<dbReference type="InterPro" id="IPR024507">
    <property type="entry name" value="AtzH-like"/>
</dbReference>
<name>A0A7X1FTK9_9SPHN</name>
<accession>A0A7X1FTK9</accession>
<dbReference type="NCBIfam" id="NF033625">
    <property type="entry name" value="HpxZ"/>
    <property type="match status" value="1"/>
</dbReference>
<gene>
    <name evidence="1" type="primary">hpxZ</name>
    <name evidence="1" type="ORF">H7F51_11345</name>
</gene>
<dbReference type="AlphaFoldDB" id="A0A7X1FTK9"/>
<dbReference type="Proteomes" id="UP000566813">
    <property type="component" value="Unassembled WGS sequence"/>
</dbReference>
<dbReference type="SUPFAM" id="SSF54427">
    <property type="entry name" value="NTF2-like"/>
    <property type="match status" value="1"/>
</dbReference>
<comment type="caution">
    <text evidence="1">The sequence shown here is derived from an EMBL/GenBank/DDBJ whole genome shotgun (WGS) entry which is preliminary data.</text>
</comment>
<organism evidence="1 2">
    <name type="scientific">Novosphingobium flavum</name>
    <dbReference type="NCBI Taxonomy" id="1778672"/>
    <lineage>
        <taxon>Bacteria</taxon>
        <taxon>Pseudomonadati</taxon>
        <taxon>Pseudomonadota</taxon>
        <taxon>Alphaproteobacteria</taxon>
        <taxon>Sphingomonadales</taxon>
        <taxon>Sphingomonadaceae</taxon>
        <taxon>Novosphingobium</taxon>
    </lineage>
</organism>
<dbReference type="InterPro" id="IPR032710">
    <property type="entry name" value="NTF2-like_dom_sf"/>
</dbReference>
<protein>
    <submittedName>
        <fullName evidence="1">Oxalurate catabolism protein HpxZ</fullName>
    </submittedName>
</protein>
<dbReference type="EMBL" id="JACLAW010000008">
    <property type="protein sequence ID" value="MBC2666112.1"/>
    <property type="molecule type" value="Genomic_DNA"/>
</dbReference>
<sequence length="127" mass="13649">MQINDPQTLAEVEAAFDAYEAALMANDLDALDALFWQSPLTVRIGPGQNLYGIEAIQAFRAARPGGSPQRSLLKVVITTFGSDFATANAEFQRVGGAVPGRQSQTWARFGDGWRVVSAHVSMLGEGH</sequence>
<proteinExistence type="predicted"/>
<evidence type="ECO:0000313" key="1">
    <source>
        <dbReference type="EMBL" id="MBC2666112.1"/>
    </source>
</evidence>
<reference evidence="1 2" key="1">
    <citation type="submission" date="2020-08" db="EMBL/GenBank/DDBJ databases">
        <title>The genome sequence of type strain Novosphingobium flavum NBRC 111647.</title>
        <authorList>
            <person name="Liu Y."/>
        </authorList>
    </citation>
    <scope>NUCLEOTIDE SEQUENCE [LARGE SCALE GENOMIC DNA]</scope>
    <source>
        <strain evidence="1 2">NBRC 111647</strain>
    </source>
</reference>
<evidence type="ECO:0000313" key="2">
    <source>
        <dbReference type="Proteomes" id="UP000566813"/>
    </source>
</evidence>
<dbReference type="Gene3D" id="3.10.450.50">
    <property type="match status" value="1"/>
</dbReference>
<keyword evidence="2" id="KW-1185">Reference proteome</keyword>
<dbReference type="Pfam" id="PF11533">
    <property type="entry name" value="AtzH-like"/>
    <property type="match status" value="1"/>
</dbReference>